<organism evidence="1 2">
    <name type="scientific">Aquimarina aggregata</name>
    <dbReference type="NCBI Taxonomy" id="1642818"/>
    <lineage>
        <taxon>Bacteria</taxon>
        <taxon>Pseudomonadati</taxon>
        <taxon>Bacteroidota</taxon>
        <taxon>Flavobacteriia</taxon>
        <taxon>Flavobacteriales</taxon>
        <taxon>Flavobacteriaceae</taxon>
        <taxon>Aquimarina</taxon>
    </lineage>
</organism>
<accession>A0A163BYB5</accession>
<evidence type="ECO:0000313" key="1">
    <source>
        <dbReference type="EMBL" id="KZS41896.1"/>
    </source>
</evidence>
<dbReference type="RefSeq" id="WP_066308670.1">
    <property type="nucleotide sequence ID" value="NZ_LQRT01000002.1"/>
</dbReference>
<dbReference type="AlphaFoldDB" id="A0A163BYB5"/>
<proteinExistence type="predicted"/>
<dbReference type="EMBL" id="LQRT01000002">
    <property type="protein sequence ID" value="KZS41896.1"/>
    <property type="molecule type" value="Genomic_DNA"/>
</dbReference>
<protein>
    <submittedName>
        <fullName evidence="1">Uncharacterized protein</fullName>
    </submittedName>
</protein>
<comment type="caution">
    <text evidence="1">The sequence shown here is derived from an EMBL/GenBank/DDBJ whole genome shotgun (WGS) entry which is preliminary data.</text>
</comment>
<dbReference type="Proteomes" id="UP000076715">
    <property type="component" value="Unassembled WGS sequence"/>
</dbReference>
<dbReference type="STRING" id="1642818.AWE51_00170"/>
<dbReference type="OrthoDB" id="1408849at2"/>
<evidence type="ECO:0000313" key="2">
    <source>
        <dbReference type="Proteomes" id="UP000076715"/>
    </source>
</evidence>
<gene>
    <name evidence="1" type="ORF">AWE51_00170</name>
</gene>
<sequence length="342" mass="38819">MGNISVELVGDALKKHTVINKDVAKADFARATSVTLDKFCKKVTKIKGSYHVLHSIMTHVVQGFKAEWKELGAFAAKSKELKNYRQKVNFGFVPDDVMSSFLAEWYEEDKKPTDKMIAKKITEWLLTQVQDDLENLSIGGIYDADAAHGAFGYSLNGLEQIVKNALADAENPVFKIPLNVFTDDNIIDEMRKFERGLPKGMKNKFKVIHTSLNNLERYETAYFDRFGHHPSFKDSDKTKSPLKKREIVGHEGLSDDIMFATLDGNILNLIDVIDNPPKFTDVQVLDYKVKMFMEFWKGYDFLINQAVCVANFTSAVRGLGDEDQMKLYFPREQKITAPPVTP</sequence>
<keyword evidence="2" id="KW-1185">Reference proteome</keyword>
<name>A0A163BYB5_9FLAO</name>
<reference evidence="1 2" key="1">
    <citation type="submission" date="2016-01" db="EMBL/GenBank/DDBJ databases">
        <title>The draft genome sequence of Aquimarina sp. RZW4-3-2.</title>
        <authorList>
            <person name="Wang Y."/>
        </authorList>
    </citation>
    <scope>NUCLEOTIDE SEQUENCE [LARGE SCALE GENOMIC DNA]</scope>
    <source>
        <strain evidence="1 2">RZW4-3-2</strain>
    </source>
</reference>